<sequence>MDETDFERLIFWEARQMTCSRRKFVLGMGSVMFFSAPLFSVFGATDKNKPVRYAMIHDEIRCNGCNICTVACHKVNKVPVGAARMSIAHIAMTPPEEGNTYHFFRHSCQQCEDAPCIDVCPTGSSYRDDNNGIVRVDKAKCIGCSYCISACPYQVRYLNPTTRVADKCDFCLESRLQKDFPPICVSACPQDALIFGPEESEPVQTWLKTHEYYQYQLPDVGKPRIYRRPGPHDIEKVTI</sequence>
<keyword evidence="1" id="KW-0004">4Fe-4S</keyword>
<evidence type="ECO:0000256" key="6">
    <source>
        <dbReference type="SAM" id="Phobius"/>
    </source>
</evidence>
<dbReference type="STRING" id="1109412.BN1221_01982c"/>
<protein>
    <submittedName>
        <fullName evidence="8">Uncharacterized ferredoxin-like protein YdhX</fullName>
    </submittedName>
</protein>
<organism evidence="8 9">
    <name type="scientific">Brenneria goodwinii</name>
    <dbReference type="NCBI Taxonomy" id="1109412"/>
    <lineage>
        <taxon>Bacteria</taxon>
        <taxon>Pseudomonadati</taxon>
        <taxon>Pseudomonadota</taxon>
        <taxon>Gammaproteobacteria</taxon>
        <taxon>Enterobacterales</taxon>
        <taxon>Pectobacteriaceae</taxon>
        <taxon>Brenneria</taxon>
    </lineage>
</organism>
<gene>
    <name evidence="8" type="ORF">BN1221_01982c</name>
</gene>
<evidence type="ECO:0000256" key="5">
    <source>
        <dbReference type="ARBA" id="ARBA00023014"/>
    </source>
</evidence>
<evidence type="ECO:0000259" key="7">
    <source>
        <dbReference type="PROSITE" id="PS51379"/>
    </source>
</evidence>
<keyword evidence="2" id="KW-0479">Metal-binding</keyword>
<dbReference type="GO" id="GO:0051539">
    <property type="term" value="F:4 iron, 4 sulfur cluster binding"/>
    <property type="evidence" value="ECO:0007669"/>
    <property type="project" value="UniProtKB-KW"/>
</dbReference>
<evidence type="ECO:0000313" key="8">
    <source>
        <dbReference type="EMBL" id="CPR16274.1"/>
    </source>
</evidence>
<dbReference type="PROSITE" id="PS00198">
    <property type="entry name" value="4FE4S_FER_1"/>
    <property type="match status" value="1"/>
</dbReference>
<keyword evidence="5" id="KW-0411">Iron-sulfur</keyword>
<dbReference type="GO" id="GO:0046872">
    <property type="term" value="F:metal ion binding"/>
    <property type="evidence" value="ECO:0007669"/>
    <property type="project" value="UniProtKB-KW"/>
</dbReference>
<dbReference type="CDD" id="cd10551">
    <property type="entry name" value="PsrB"/>
    <property type="match status" value="1"/>
</dbReference>
<evidence type="ECO:0000256" key="3">
    <source>
        <dbReference type="ARBA" id="ARBA00022737"/>
    </source>
</evidence>
<accession>A0A0G4JUG3</accession>
<evidence type="ECO:0000256" key="4">
    <source>
        <dbReference type="ARBA" id="ARBA00023004"/>
    </source>
</evidence>
<dbReference type="Gene3D" id="3.30.70.20">
    <property type="match status" value="2"/>
</dbReference>
<feature type="domain" description="4Fe-4S ferredoxin-type" evidence="7">
    <location>
        <begin position="99"/>
        <end position="130"/>
    </location>
</feature>
<feature type="domain" description="4Fe-4S ferredoxin-type" evidence="7">
    <location>
        <begin position="53"/>
        <end position="83"/>
    </location>
</feature>
<keyword evidence="6" id="KW-0812">Transmembrane</keyword>
<feature type="domain" description="4Fe-4S ferredoxin-type" evidence="7">
    <location>
        <begin position="132"/>
        <end position="161"/>
    </location>
</feature>
<name>A0A0G4JUG3_9GAMM</name>
<dbReference type="Pfam" id="PF13247">
    <property type="entry name" value="Fer4_11"/>
    <property type="match status" value="1"/>
</dbReference>
<dbReference type="FunFam" id="3.30.70.20:FF:000014">
    <property type="entry name" value="Cytochrome c nitrite reductase, Fe-S protein"/>
    <property type="match status" value="1"/>
</dbReference>
<evidence type="ECO:0000256" key="2">
    <source>
        <dbReference type="ARBA" id="ARBA00022723"/>
    </source>
</evidence>
<dbReference type="InterPro" id="IPR017896">
    <property type="entry name" value="4Fe4S_Fe-S-bd"/>
</dbReference>
<dbReference type="InterPro" id="IPR050954">
    <property type="entry name" value="ET_IronSulfur_Cluster-Binding"/>
</dbReference>
<keyword evidence="9" id="KW-1185">Reference proteome</keyword>
<keyword evidence="6" id="KW-1133">Transmembrane helix</keyword>
<dbReference type="PANTHER" id="PTHR43177">
    <property type="entry name" value="PROTEIN NRFC"/>
    <property type="match status" value="1"/>
</dbReference>
<proteinExistence type="predicted"/>
<dbReference type="Proteomes" id="UP000044377">
    <property type="component" value="Unassembled WGS sequence"/>
</dbReference>
<dbReference type="PANTHER" id="PTHR43177:SF3">
    <property type="entry name" value="PROTEIN NRFC HOMOLOG"/>
    <property type="match status" value="1"/>
</dbReference>
<feature type="transmembrane region" description="Helical" evidence="6">
    <location>
        <begin position="24"/>
        <end position="44"/>
    </location>
</feature>
<evidence type="ECO:0000313" key="9">
    <source>
        <dbReference type="Proteomes" id="UP000044377"/>
    </source>
</evidence>
<dbReference type="InterPro" id="IPR017900">
    <property type="entry name" value="4Fe4S_Fe_S_CS"/>
</dbReference>
<reference evidence="9" key="1">
    <citation type="submission" date="2015-01" db="EMBL/GenBank/DDBJ databases">
        <authorList>
            <person name="Paterson Steve"/>
        </authorList>
    </citation>
    <scope>NUCLEOTIDE SEQUENCE [LARGE SCALE GENOMIC DNA]</scope>
    <source>
        <strain evidence="9">OBR1</strain>
    </source>
</reference>
<dbReference type="SUPFAM" id="SSF54862">
    <property type="entry name" value="4Fe-4S ferredoxins"/>
    <property type="match status" value="1"/>
</dbReference>
<dbReference type="EMBL" id="CGIG01000001">
    <property type="protein sequence ID" value="CPR16274.1"/>
    <property type="molecule type" value="Genomic_DNA"/>
</dbReference>
<keyword evidence="6" id="KW-0472">Membrane</keyword>
<dbReference type="AlphaFoldDB" id="A0A0G4JUG3"/>
<keyword evidence="4" id="KW-0408">Iron</keyword>
<evidence type="ECO:0000256" key="1">
    <source>
        <dbReference type="ARBA" id="ARBA00022485"/>
    </source>
</evidence>
<dbReference type="PROSITE" id="PS51379">
    <property type="entry name" value="4FE4S_FER_2"/>
    <property type="match status" value="3"/>
</dbReference>
<keyword evidence="3" id="KW-0677">Repeat</keyword>